<reference evidence="2 3" key="1">
    <citation type="submission" date="2006-10" db="EMBL/GenBank/DDBJ databases">
        <title>Complete sequence of Syntrophobacter fumaroxidans MPOB.</title>
        <authorList>
            <consortium name="US DOE Joint Genome Institute"/>
            <person name="Copeland A."/>
            <person name="Lucas S."/>
            <person name="Lapidus A."/>
            <person name="Barry K."/>
            <person name="Detter J.C."/>
            <person name="Glavina del Rio T."/>
            <person name="Hammon N."/>
            <person name="Israni S."/>
            <person name="Pitluck S."/>
            <person name="Goltsman E.G."/>
            <person name="Martinez M."/>
            <person name="Schmutz J."/>
            <person name="Larimer F."/>
            <person name="Land M."/>
            <person name="Hauser L."/>
            <person name="Kyrpides N."/>
            <person name="Kim E."/>
            <person name="Boone D.R."/>
            <person name="Brockman F."/>
            <person name="Culley D."/>
            <person name="Ferry J."/>
            <person name="Gunsalus R."/>
            <person name="McInerney M.J."/>
            <person name="Morrison M."/>
            <person name="Plugge C."/>
            <person name="Rohlin L."/>
            <person name="Scholten J."/>
            <person name="Sieber J."/>
            <person name="Stams A.J.M."/>
            <person name="Worm P."/>
            <person name="Henstra A.M."/>
            <person name="Richardson P."/>
        </authorList>
    </citation>
    <scope>NUCLEOTIDE SEQUENCE [LARGE SCALE GENOMIC DNA]</scope>
    <source>
        <strain evidence="3">DSM 10017 / MPOB</strain>
    </source>
</reference>
<evidence type="ECO:0000313" key="3">
    <source>
        <dbReference type="Proteomes" id="UP000001784"/>
    </source>
</evidence>
<dbReference type="SMART" id="SM00960">
    <property type="entry name" value="Robl_LC7"/>
    <property type="match status" value="1"/>
</dbReference>
<evidence type="ECO:0000259" key="1">
    <source>
        <dbReference type="SMART" id="SM00960"/>
    </source>
</evidence>
<dbReference type="AlphaFoldDB" id="A0LIT8"/>
<dbReference type="HOGENOM" id="CLU_128755_0_0_7"/>
<dbReference type="PANTHER" id="PTHR13323">
    <property type="entry name" value="LATE ENDOSOMAL/LYSOSOMAL MP1 INTERACTING PROTEIN"/>
    <property type="match status" value="1"/>
</dbReference>
<accession>A0LIT8</accession>
<keyword evidence="3" id="KW-1185">Reference proteome</keyword>
<proteinExistence type="predicted"/>
<feature type="domain" description="Roadblock/LAMTOR2" evidence="1">
    <location>
        <begin position="13"/>
        <end position="103"/>
    </location>
</feature>
<dbReference type="Proteomes" id="UP000001784">
    <property type="component" value="Chromosome"/>
</dbReference>
<dbReference type="Gene3D" id="3.30.450.30">
    <property type="entry name" value="Dynein light chain 2a, cytoplasmic"/>
    <property type="match status" value="1"/>
</dbReference>
<organism evidence="2 3">
    <name type="scientific">Syntrophobacter fumaroxidans (strain DSM 10017 / MPOB)</name>
    <dbReference type="NCBI Taxonomy" id="335543"/>
    <lineage>
        <taxon>Bacteria</taxon>
        <taxon>Pseudomonadati</taxon>
        <taxon>Thermodesulfobacteriota</taxon>
        <taxon>Syntrophobacteria</taxon>
        <taxon>Syntrophobacterales</taxon>
        <taxon>Syntrophobacteraceae</taxon>
        <taxon>Syntrophobacter</taxon>
    </lineage>
</organism>
<name>A0LIT8_SYNFM</name>
<dbReference type="STRING" id="335543.Sfum_1653"/>
<dbReference type="EMBL" id="CP000478">
    <property type="protein sequence ID" value="ABK17340.1"/>
    <property type="molecule type" value="Genomic_DNA"/>
</dbReference>
<dbReference type="RefSeq" id="WP_011698510.1">
    <property type="nucleotide sequence ID" value="NC_008554.1"/>
</dbReference>
<dbReference type="InterPro" id="IPR004942">
    <property type="entry name" value="Roadblock/LAMTOR2_dom"/>
</dbReference>
<dbReference type="KEGG" id="sfu:Sfum_1653"/>
<dbReference type="SUPFAM" id="SSF103196">
    <property type="entry name" value="Roadblock/LC7 domain"/>
    <property type="match status" value="1"/>
</dbReference>
<evidence type="ECO:0000313" key="2">
    <source>
        <dbReference type="EMBL" id="ABK17340.1"/>
    </source>
</evidence>
<dbReference type="eggNOG" id="COG2018">
    <property type="taxonomic scope" value="Bacteria"/>
</dbReference>
<gene>
    <name evidence="2" type="ordered locus">Sfum_1653</name>
</gene>
<dbReference type="InParanoid" id="A0LIT8"/>
<dbReference type="GO" id="GO:0060090">
    <property type="term" value="F:molecular adaptor activity"/>
    <property type="evidence" value="ECO:0007669"/>
    <property type="project" value="InterPro"/>
</dbReference>
<dbReference type="Pfam" id="PF03259">
    <property type="entry name" value="Robl_LC7"/>
    <property type="match status" value="1"/>
</dbReference>
<dbReference type="OrthoDB" id="9790687at2"/>
<sequence>MNLVLSGESISKIEEILDKELLKNGVKHAFIVDASGNLITEQGELGIEDLLPLAALAAANFGATERMANIIGERDFTLLFHKGRECNIHFCRMNLDFILVTIFNNDVPVGLIRLGSSRATEKMLPMLTA</sequence>
<protein>
    <submittedName>
        <fullName evidence="2">Roadblock/LC7 family protein</fullName>
    </submittedName>
</protein>
<dbReference type="GO" id="GO:0005085">
    <property type="term" value="F:guanyl-nucleotide exchange factor activity"/>
    <property type="evidence" value="ECO:0007669"/>
    <property type="project" value="InterPro"/>
</dbReference>
<dbReference type="GO" id="GO:0032008">
    <property type="term" value="P:positive regulation of TOR signaling"/>
    <property type="evidence" value="ECO:0007669"/>
    <property type="project" value="InterPro"/>
</dbReference>
<dbReference type="InterPro" id="IPR037587">
    <property type="entry name" value="LAMTOR2-like"/>
</dbReference>